<feature type="DNA-binding region" description="H-T-H motif" evidence="4">
    <location>
        <begin position="29"/>
        <end position="49"/>
    </location>
</feature>
<dbReference type="PROSITE" id="PS51253">
    <property type="entry name" value="HTH_CENPB"/>
    <property type="match status" value="1"/>
</dbReference>
<evidence type="ECO:0000256" key="3">
    <source>
        <dbReference type="ARBA" id="ARBA00023242"/>
    </source>
</evidence>
<keyword evidence="3 4" id="KW-0539">Nucleus</keyword>
<dbReference type="InterPro" id="IPR006600">
    <property type="entry name" value="HTH_CenpB_DNA-bd_dom"/>
</dbReference>
<comment type="caution">
    <text evidence="9">The sequence shown here is derived from an EMBL/GenBank/DDBJ whole genome shotgun (WGS) entry which is preliminary data.</text>
</comment>
<evidence type="ECO:0000313" key="9">
    <source>
        <dbReference type="EMBL" id="OBS16729.1"/>
    </source>
</evidence>
<evidence type="ECO:0000256" key="1">
    <source>
        <dbReference type="ARBA" id="ARBA00004123"/>
    </source>
</evidence>
<sequence>MLRSRLRWKYTEDDVAEAILDVTDNGFSPPQAAHRRGVPRRTLIDRLHGRGAVKEQIHPHRRLSKRQEDRLAFWILRQESLGYAPSHSQIRACVMGLLRQQGEHPNLGRNWVIKFINRRADLKTKMGRRQEAKRFDSFTPKAVHWYFDIRDGQYGWIKPENTVNVDEGGIMTGFGLDSLVVGSADPKRKAFLKGPQTRNWTSFTEAVTADGRALVPGIIFKGKELQKQWFLEEFKQIADWYYITSPNGWTDDHIGIEWLERVYLPQTTPADESDARLIILDGHGSHATPLDNGVFNALKAAYRRELERFASLTDSAPMDKVNFIRAYAKARRVGMTKKNILSGWRVTGNWPISRAKALRHPEIQQDRPNGSPRVTPEPRPYLGSDDTPQTSRQIRDLGLNKTPKTRRRYNVIAKGFEAHQQTVAAHTQRIASLEEELARLKRGKKRKAVPNPNKRFMTLGETLAGKESIPEGATRYTPIGVEFISSSEQESASEAGSVIEVVWACGNWRWSKFREQCNKEYRIGETCGLKLVYGRQDEAKDCKICDQVTKKENWIRRTTERMARLREWKHLASLERCEEEVTSLKGEILRLHEQHSANMSGGAAFRSESGNPFEFHTSLGGPFSRPF</sequence>
<dbReference type="Proteomes" id="UP000091967">
    <property type="component" value="Unassembled WGS sequence"/>
</dbReference>
<dbReference type="STRING" id="36050.A0A1B8A8D2"/>
<dbReference type="SMART" id="SM00674">
    <property type="entry name" value="CENPB"/>
    <property type="match status" value="1"/>
</dbReference>
<feature type="domain" description="HTH psq-type" evidence="7">
    <location>
        <begin position="1"/>
        <end position="53"/>
    </location>
</feature>
<dbReference type="SUPFAM" id="SSF46689">
    <property type="entry name" value="Homeodomain-like"/>
    <property type="match status" value="1"/>
</dbReference>
<feature type="domain" description="HTH CENPB-type" evidence="8">
    <location>
        <begin position="55"/>
        <end position="125"/>
    </location>
</feature>
<proteinExistence type="predicted"/>
<organism evidence="9 10">
    <name type="scientific">Fusarium poae</name>
    <dbReference type="NCBI Taxonomy" id="36050"/>
    <lineage>
        <taxon>Eukaryota</taxon>
        <taxon>Fungi</taxon>
        <taxon>Dikarya</taxon>
        <taxon>Ascomycota</taxon>
        <taxon>Pezizomycotina</taxon>
        <taxon>Sordariomycetes</taxon>
        <taxon>Hypocreomycetidae</taxon>
        <taxon>Hypocreales</taxon>
        <taxon>Nectriaceae</taxon>
        <taxon>Fusarium</taxon>
    </lineage>
</organism>
<evidence type="ECO:0000256" key="6">
    <source>
        <dbReference type="SAM" id="MobiDB-lite"/>
    </source>
</evidence>
<dbReference type="GO" id="GO:0005634">
    <property type="term" value="C:nucleus"/>
    <property type="evidence" value="ECO:0007669"/>
    <property type="project" value="UniProtKB-SubCell"/>
</dbReference>
<evidence type="ECO:0008006" key="11">
    <source>
        <dbReference type="Google" id="ProtNLM"/>
    </source>
</evidence>
<dbReference type="EMBL" id="LYXU01000070">
    <property type="protein sequence ID" value="OBS16729.1"/>
    <property type="molecule type" value="Genomic_DNA"/>
</dbReference>
<evidence type="ECO:0000256" key="5">
    <source>
        <dbReference type="SAM" id="Coils"/>
    </source>
</evidence>
<dbReference type="InterPro" id="IPR004875">
    <property type="entry name" value="DDE_SF_endonuclease_dom"/>
</dbReference>
<dbReference type="InterPro" id="IPR009057">
    <property type="entry name" value="Homeodomain-like_sf"/>
</dbReference>
<name>A0A1B8A8D2_FUSPO</name>
<evidence type="ECO:0000313" key="10">
    <source>
        <dbReference type="Proteomes" id="UP000091967"/>
    </source>
</evidence>
<dbReference type="PROSITE" id="PS50960">
    <property type="entry name" value="HTH_PSQ"/>
    <property type="match status" value="1"/>
</dbReference>
<dbReference type="Pfam" id="PF03221">
    <property type="entry name" value="HTH_Tnp_Tc5"/>
    <property type="match status" value="1"/>
</dbReference>
<evidence type="ECO:0000256" key="4">
    <source>
        <dbReference type="PROSITE-ProRule" id="PRU00320"/>
    </source>
</evidence>
<evidence type="ECO:0000256" key="2">
    <source>
        <dbReference type="ARBA" id="ARBA00023125"/>
    </source>
</evidence>
<comment type="subcellular location">
    <subcellularLocation>
        <location evidence="1 4">Nucleus</location>
    </subcellularLocation>
</comment>
<dbReference type="GO" id="GO:0003677">
    <property type="term" value="F:DNA binding"/>
    <property type="evidence" value="ECO:0007669"/>
    <property type="project" value="UniProtKB-UniRule"/>
</dbReference>
<keyword evidence="10" id="KW-1185">Reference proteome</keyword>
<dbReference type="InterPro" id="IPR007889">
    <property type="entry name" value="HTH_Psq"/>
</dbReference>
<reference evidence="9 10" key="1">
    <citation type="submission" date="2016-06" db="EMBL/GenBank/DDBJ databases">
        <title>Living apart together: crosstalk between the core and supernumerary genomes in a fungal plant pathogen.</title>
        <authorList>
            <person name="Vanheule A."/>
            <person name="Audenaert K."/>
            <person name="Warris S."/>
            <person name="Van De Geest H."/>
            <person name="Schijlen E."/>
            <person name="Hofte M."/>
            <person name="De Saeger S."/>
            <person name="Haesaert G."/>
            <person name="Waalwijk C."/>
            <person name="Van Der Lee T."/>
        </authorList>
    </citation>
    <scope>NUCLEOTIDE SEQUENCE [LARGE SCALE GENOMIC DNA]</scope>
    <source>
        <strain evidence="9 10">2516</strain>
    </source>
</reference>
<keyword evidence="2 4" id="KW-0238">DNA-binding</keyword>
<dbReference type="Pfam" id="PF03184">
    <property type="entry name" value="DDE_1"/>
    <property type="match status" value="1"/>
</dbReference>
<evidence type="ECO:0000259" key="8">
    <source>
        <dbReference type="PROSITE" id="PS51253"/>
    </source>
</evidence>
<keyword evidence="5" id="KW-0175">Coiled coil</keyword>
<feature type="region of interest" description="Disordered" evidence="6">
    <location>
        <begin position="357"/>
        <end position="392"/>
    </location>
</feature>
<protein>
    <recommendedName>
        <fullName evidence="11">HTH CENPB-type domain-containing protein</fullName>
    </recommendedName>
</protein>
<gene>
    <name evidence="9" type="ORF">FPOA_12669</name>
</gene>
<feature type="coiled-coil region" evidence="5">
    <location>
        <begin position="416"/>
        <end position="443"/>
    </location>
</feature>
<accession>A0A1B8A8D2</accession>
<evidence type="ECO:0000259" key="7">
    <source>
        <dbReference type="PROSITE" id="PS50960"/>
    </source>
</evidence>
<dbReference type="AlphaFoldDB" id="A0A1B8A8D2"/>